<organism evidence="3 4">
    <name type="scientific">Rhizobium etli bv. mimosae str. IE4771</name>
    <dbReference type="NCBI Taxonomy" id="1432050"/>
    <lineage>
        <taxon>Bacteria</taxon>
        <taxon>Pseudomonadati</taxon>
        <taxon>Pseudomonadota</taxon>
        <taxon>Alphaproteobacteria</taxon>
        <taxon>Hyphomicrobiales</taxon>
        <taxon>Rhizobiaceae</taxon>
        <taxon>Rhizobium/Agrobacterium group</taxon>
        <taxon>Rhizobium</taxon>
    </lineage>
</organism>
<dbReference type="Pfam" id="PF13628">
    <property type="entry name" value="DUF4142"/>
    <property type="match status" value="1"/>
</dbReference>
<feature type="chain" id="PRO_5001583758" description="DUF4142 domain-containing protein" evidence="1">
    <location>
        <begin position="20"/>
        <end position="165"/>
    </location>
</feature>
<dbReference type="Proteomes" id="UP000027180">
    <property type="component" value="Plasmid pRetIE4771d"/>
</dbReference>
<evidence type="ECO:0000256" key="1">
    <source>
        <dbReference type="SAM" id="SignalP"/>
    </source>
</evidence>
<feature type="signal peptide" evidence="1">
    <location>
        <begin position="1"/>
        <end position="19"/>
    </location>
</feature>
<keyword evidence="3" id="KW-0614">Plasmid</keyword>
<dbReference type="Gene3D" id="1.20.1260.10">
    <property type="match status" value="1"/>
</dbReference>
<dbReference type="EMBL" id="CP006990">
    <property type="protein sequence ID" value="AIC30603.1"/>
    <property type="molecule type" value="Genomic_DNA"/>
</dbReference>
<evidence type="ECO:0000313" key="4">
    <source>
        <dbReference type="Proteomes" id="UP000027180"/>
    </source>
</evidence>
<dbReference type="KEGG" id="rei:IE4771_PD00048"/>
<accession>A0A060I6K0</accession>
<proteinExistence type="predicted"/>
<dbReference type="RefSeq" id="WP_040141531.1">
    <property type="nucleotide sequence ID" value="NZ_CP006990.1"/>
</dbReference>
<dbReference type="PANTHER" id="PTHR38593">
    <property type="entry name" value="BLR2558 PROTEIN"/>
    <property type="match status" value="1"/>
</dbReference>
<dbReference type="PANTHER" id="PTHR38593:SF1">
    <property type="entry name" value="BLR2558 PROTEIN"/>
    <property type="match status" value="1"/>
</dbReference>
<evidence type="ECO:0000259" key="2">
    <source>
        <dbReference type="Pfam" id="PF13628"/>
    </source>
</evidence>
<dbReference type="HOGENOM" id="CLU_079636_6_1_5"/>
<sequence>MRLIFNLCLLLLTSVPSLAADDAARSKATDFVARAAMSNMFEVEAAKIETAKGKAEDARQFAGDMLKDHGRAGSTLADAAREDGIALPTALDDQYNKKLEALRQSDQANLDQAYLSTQLTAHQEAVALFADYSQNGPDGAVKRASQKILPDLRMHLTRIQGLTSK</sequence>
<dbReference type="InterPro" id="IPR012347">
    <property type="entry name" value="Ferritin-like"/>
</dbReference>
<name>A0A060I6K0_RHIET</name>
<dbReference type="InterPro" id="IPR025419">
    <property type="entry name" value="DUF4142"/>
</dbReference>
<feature type="domain" description="DUF4142" evidence="2">
    <location>
        <begin position="28"/>
        <end position="162"/>
    </location>
</feature>
<dbReference type="OrthoDB" id="8378986at2"/>
<evidence type="ECO:0000313" key="3">
    <source>
        <dbReference type="EMBL" id="AIC30603.1"/>
    </source>
</evidence>
<reference evidence="3 4" key="1">
    <citation type="submission" date="2013-12" db="EMBL/GenBank/DDBJ databases">
        <title>Complete genome sequence of Rhizobium etli bv. mimosae IE4771.</title>
        <authorList>
            <person name="Bustos P."/>
            <person name="Santamaria R.I."/>
            <person name="Lozano L."/>
            <person name="Ormeno-Orrillo E."/>
            <person name="Rogel M.A."/>
            <person name="Romero D."/>
            <person name="Cevallos M.A."/>
            <person name="Martinez-Romero E."/>
            <person name="Gonzalez V."/>
        </authorList>
    </citation>
    <scope>NUCLEOTIDE SEQUENCE [LARGE SCALE GENOMIC DNA]</scope>
    <source>
        <strain evidence="3 4">IE4771</strain>
        <plasmid evidence="4">Plasmid pRetIE4771d</plasmid>
    </source>
</reference>
<gene>
    <name evidence="3" type="ORF">IE4771_PD00048</name>
</gene>
<dbReference type="AlphaFoldDB" id="A0A060I6K0"/>
<keyword evidence="1" id="KW-0732">Signal</keyword>
<geneLocation type="plasmid" evidence="3 4">
    <name>pRetIE4771d</name>
</geneLocation>
<protein>
    <recommendedName>
        <fullName evidence="2">DUF4142 domain-containing protein</fullName>
    </recommendedName>
</protein>